<accession>A0A9W4X772</accession>
<evidence type="ECO:0000313" key="1">
    <source>
        <dbReference type="EMBL" id="CAI2191520.1"/>
    </source>
</evidence>
<comment type="caution">
    <text evidence="1">The sequence shown here is derived from an EMBL/GenBank/DDBJ whole genome shotgun (WGS) entry which is preliminary data.</text>
</comment>
<reference evidence="1" key="1">
    <citation type="submission" date="2022-08" db="EMBL/GenBank/DDBJ databases">
        <authorList>
            <person name="Kallberg Y."/>
            <person name="Tangrot J."/>
            <person name="Rosling A."/>
        </authorList>
    </citation>
    <scope>NUCLEOTIDE SEQUENCE</scope>
    <source>
        <strain evidence="1">Wild A</strain>
    </source>
</reference>
<keyword evidence="2" id="KW-1185">Reference proteome</keyword>
<feature type="non-terminal residue" evidence="1">
    <location>
        <position position="70"/>
    </location>
</feature>
<sequence>HELEMPEHLLCPFPKYDQEVNIIDDDSLVDENAQIKEESVTKRSEIDEESEIEKLEFEVESETKEVTLIK</sequence>
<gene>
    <name evidence="1" type="ORF">FWILDA_LOCUS15112</name>
</gene>
<proteinExistence type="predicted"/>
<dbReference type="EMBL" id="CAMKVN010007459">
    <property type="protein sequence ID" value="CAI2191520.1"/>
    <property type="molecule type" value="Genomic_DNA"/>
</dbReference>
<evidence type="ECO:0000313" key="2">
    <source>
        <dbReference type="Proteomes" id="UP001153678"/>
    </source>
</evidence>
<name>A0A9W4X772_9GLOM</name>
<feature type="non-terminal residue" evidence="1">
    <location>
        <position position="1"/>
    </location>
</feature>
<dbReference type="Proteomes" id="UP001153678">
    <property type="component" value="Unassembled WGS sequence"/>
</dbReference>
<protein>
    <submittedName>
        <fullName evidence="1">3855_t:CDS:1</fullName>
    </submittedName>
</protein>
<dbReference type="AlphaFoldDB" id="A0A9W4X772"/>
<organism evidence="1 2">
    <name type="scientific">Funneliformis geosporum</name>
    <dbReference type="NCBI Taxonomy" id="1117311"/>
    <lineage>
        <taxon>Eukaryota</taxon>
        <taxon>Fungi</taxon>
        <taxon>Fungi incertae sedis</taxon>
        <taxon>Mucoromycota</taxon>
        <taxon>Glomeromycotina</taxon>
        <taxon>Glomeromycetes</taxon>
        <taxon>Glomerales</taxon>
        <taxon>Glomeraceae</taxon>
        <taxon>Funneliformis</taxon>
    </lineage>
</organism>